<evidence type="ECO:0000313" key="8">
    <source>
        <dbReference type="Proteomes" id="UP000179157"/>
    </source>
</evidence>
<feature type="transmembrane region" description="Helical" evidence="5">
    <location>
        <begin position="277"/>
        <end position="297"/>
    </location>
</feature>
<gene>
    <name evidence="7" type="ORF">A2Z21_07680</name>
</gene>
<organism evidence="7 8">
    <name type="scientific">Fraserbacteria sp. (strain RBG_16_55_9)</name>
    <dbReference type="NCBI Taxonomy" id="1817864"/>
    <lineage>
        <taxon>Bacteria</taxon>
        <taxon>Candidatus Fraseribacteriota</taxon>
    </lineage>
</organism>
<feature type="transmembrane region" description="Helical" evidence="5">
    <location>
        <begin position="160"/>
        <end position="186"/>
    </location>
</feature>
<dbReference type="PANTHER" id="PTHR43839">
    <property type="entry name" value="OPPC IN A BINDING PROTEIN-DEPENDENT TRANSPORT SYSTEM"/>
    <property type="match status" value="1"/>
</dbReference>
<keyword evidence="4 5" id="KW-0472">Membrane</keyword>
<comment type="caution">
    <text evidence="7">The sequence shown here is derived from an EMBL/GenBank/DDBJ whole genome shotgun (WGS) entry which is preliminary data.</text>
</comment>
<dbReference type="Proteomes" id="UP000179157">
    <property type="component" value="Unassembled WGS sequence"/>
</dbReference>
<keyword evidence="2 5" id="KW-0812">Transmembrane</keyword>
<accession>A0A1F5V236</accession>
<feature type="transmembrane region" description="Helical" evidence="5">
    <location>
        <begin position="21"/>
        <end position="39"/>
    </location>
</feature>
<dbReference type="Pfam" id="PF12911">
    <property type="entry name" value="OppC_N"/>
    <property type="match status" value="1"/>
</dbReference>
<keyword evidence="5" id="KW-0813">Transport</keyword>
<feature type="domain" description="ABC transmembrane type-1" evidence="6">
    <location>
        <begin position="158"/>
        <end position="356"/>
    </location>
</feature>
<evidence type="ECO:0000256" key="3">
    <source>
        <dbReference type="ARBA" id="ARBA00022989"/>
    </source>
</evidence>
<evidence type="ECO:0000259" key="6">
    <source>
        <dbReference type="PROSITE" id="PS50928"/>
    </source>
</evidence>
<name>A0A1F5V236_FRAXR</name>
<evidence type="ECO:0000256" key="1">
    <source>
        <dbReference type="ARBA" id="ARBA00004141"/>
    </source>
</evidence>
<evidence type="ECO:0000256" key="4">
    <source>
        <dbReference type="ARBA" id="ARBA00023136"/>
    </source>
</evidence>
<dbReference type="InterPro" id="IPR035906">
    <property type="entry name" value="MetI-like_sf"/>
</dbReference>
<dbReference type="EMBL" id="MFGX01000012">
    <property type="protein sequence ID" value="OGF57470.1"/>
    <property type="molecule type" value="Genomic_DNA"/>
</dbReference>
<evidence type="ECO:0000313" key="7">
    <source>
        <dbReference type="EMBL" id="OGF57470.1"/>
    </source>
</evidence>
<dbReference type="PANTHER" id="PTHR43839:SF3">
    <property type="entry name" value="OLIGOPEPTIDE ABC TRANSPORTER, PERMEASE PROTEIN"/>
    <property type="match status" value="1"/>
</dbReference>
<dbReference type="Pfam" id="PF00528">
    <property type="entry name" value="BPD_transp_1"/>
    <property type="match status" value="1"/>
</dbReference>
<protein>
    <recommendedName>
        <fullName evidence="6">ABC transmembrane type-1 domain-containing protein</fullName>
    </recommendedName>
</protein>
<dbReference type="SUPFAM" id="SSF161098">
    <property type="entry name" value="MetI-like"/>
    <property type="match status" value="1"/>
</dbReference>
<feature type="transmembrane region" description="Helical" evidence="5">
    <location>
        <begin position="227"/>
        <end position="246"/>
    </location>
</feature>
<dbReference type="GO" id="GO:0005886">
    <property type="term" value="C:plasma membrane"/>
    <property type="evidence" value="ECO:0007669"/>
    <property type="project" value="UniProtKB-SubCell"/>
</dbReference>
<dbReference type="Gene3D" id="1.10.3720.10">
    <property type="entry name" value="MetI-like"/>
    <property type="match status" value="1"/>
</dbReference>
<proteinExistence type="inferred from homology"/>
<dbReference type="PROSITE" id="PS50928">
    <property type="entry name" value="ABC_TM1"/>
    <property type="match status" value="1"/>
</dbReference>
<comment type="similarity">
    <text evidence="5">Belongs to the binding-protein-dependent transport system permease family.</text>
</comment>
<dbReference type="AlphaFoldDB" id="A0A1F5V236"/>
<comment type="subcellular location">
    <subcellularLocation>
        <location evidence="5">Cell membrane</location>
        <topology evidence="5">Multi-pass membrane protein</topology>
    </subcellularLocation>
    <subcellularLocation>
        <location evidence="1">Membrane</location>
        <topology evidence="1">Multi-pass membrane protein</topology>
    </subcellularLocation>
</comment>
<keyword evidence="3 5" id="KW-1133">Transmembrane helix</keyword>
<reference evidence="7 8" key="1">
    <citation type="journal article" date="2016" name="Nat. Commun.">
        <title>Thousands of microbial genomes shed light on interconnected biogeochemical processes in an aquifer system.</title>
        <authorList>
            <person name="Anantharaman K."/>
            <person name="Brown C.T."/>
            <person name="Hug L.A."/>
            <person name="Sharon I."/>
            <person name="Castelle C.J."/>
            <person name="Probst A.J."/>
            <person name="Thomas B.C."/>
            <person name="Singh A."/>
            <person name="Wilkins M.J."/>
            <person name="Karaoz U."/>
            <person name="Brodie E.L."/>
            <person name="Williams K.H."/>
            <person name="Hubbard S.S."/>
            <person name="Banfield J.F."/>
        </authorList>
    </citation>
    <scope>NUCLEOTIDE SEQUENCE [LARGE SCALE GENOMIC DNA]</scope>
    <source>
        <strain evidence="8">RBG_16_55_9</strain>
    </source>
</reference>
<evidence type="ECO:0000256" key="5">
    <source>
        <dbReference type="RuleBase" id="RU363032"/>
    </source>
</evidence>
<evidence type="ECO:0000256" key="2">
    <source>
        <dbReference type="ARBA" id="ARBA00022692"/>
    </source>
</evidence>
<dbReference type="STRING" id="1817864.A2Z21_07680"/>
<sequence>MVTAVHSQRQLVWARFRRHRAGFVFGIVLLVLVLLVLFGEFLSPYTATNFHADSQDLAYDYIPPMIGWIHFDGLRPFVYGLQRTYNPLTGVKGYAEDTSQKYYLRFFVQGEPYQFLGLFRTDLHFFGAGQPSASPGQLFLFGTDRFGRDLLSRTLIGGQISLGIGVLVVGISFAFGILLGGLSGYYGSGVDTLIQRTVEVAMSLPRLALLLALSAALPTELPASTRFWGIALILMLVAWAPLARVVRGQFLALREEGFVQAARALGFSDMRIIFKHIVPNTFSYLIVSATLSVPSVILLESVLSYFGFGIQEPLVSWGLLMGDLQQNFQYQIQFHPWLLIPGFFIFVGVLSINYVGDALRDAVDPFTVTTSERS</sequence>
<feature type="transmembrane region" description="Helical" evidence="5">
    <location>
        <begin position="334"/>
        <end position="356"/>
    </location>
</feature>
<dbReference type="InterPro" id="IPR000515">
    <property type="entry name" value="MetI-like"/>
</dbReference>
<dbReference type="InterPro" id="IPR025966">
    <property type="entry name" value="OppC_N"/>
</dbReference>
<dbReference type="GO" id="GO:0055085">
    <property type="term" value="P:transmembrane transport"/>
    <property type="evidence" value="ECO:0007669"/>
    <property type="project" value="InterPro"/>
</dbReference>
<dbReference type="CDD" id="cd06261">
    <property type="entry name" value="TM_PBP2"/>
    <property type="match status" value="1"/>
</dbReference>